<gene>
    <name evidence="5" type="ORF">L228DRAFT_271357</name>
</gene>
<dbReference type="FunFam" id="2.130.10.10:FF:000868">
    <property type="entry name" value="WD repeat protein"/>
    <property type="match status" value="1"/>
</dbReference>
<dbReference type="GO" id="GO:0080008">
    <property type="term" value="C:Cul4-RING E3 ubiquitin ligase complex"/>
    <property type="evidence" value="ECO:0007669"/>
    <property type="project" value="EnsemblFungi"/>
</dbReference>
<evidence type="ECO:0000256" key="4">
    <source>
        <dbReference type="SAM" id="MobiDB-lite"/>
    </source>
</evidence>
<dbReference type="InterPro" id="IPR015943">
    <property type="entry name" value="WD40/YVTN_repeat-like_dom_sf"/>
</dbReference>
<dbReference type="PROSITE" id="PS50294">
    <property type="entry name" value="WD_REPEATS_REGION"/>
    <property type="match status" value="2"/>
</dbReference>
<dbReference type="InterPro" id="IPR019775">
    <property type="entry name" value="WD40_repeat_CS"/>
</dbReference>
<keyword evidence="2" id="KW-0677">Repeat</keyword>
<dbReference type="InterPro" id="IPR051858">
    <property type="entry name" value="WD_repeat_GAD-1"/>
</dbReference>
<dbReference type="OMA" id="KGDQYIT"/>
<protein>
    <submittedName>
        <fullName evidence="5">WD40 repeat-like protein</fullName>
    </submittedName>
</protein>
<dbReference type="GO" id="GO:0035861">
    <property type="term" value="C:site of double-strand break"/>
    <property type="evidence" value="ECO:0007669"/>
    <property type="project" value="EnsemblFungi"/>
</dbReference>
<dbReference type="RefSeq" id="XP_018184650.1">
    <property type="nucleotide sequence ID" value="XM_018335522.1"/>
</dbReference>
<feature type="compositionally biased region" description="Polar residues" evidence="4">
    <location>
        <begin position="439"/>
        <end position="449"/>
    </location>
</feature>
<proteinExistence type="predicted"/>
<feature type="region of interest" description="Disordered" evidence="4">
    <location>
        <begin position="535"/>
        <end position="572"/>
    </location>
</feature>
<evidence type="ECO:0000313" key="5">
    <source>
        <dbReference type="EMBL" id="KZF19095.1"/>
    </source>
</evidence>
<dbReference type="GO" id="GO:0000724">
    <property type="term" value="P:double-strand break repair via homologous recombination"/>
    <property type="evidence" value="ECO:0007669"/>
    <property type="project" value="EnsemblFungi"/>
</dbReference>
<dbReference type="STRING" id="1328760.A0A164ZH19"/>
<dbReference type="OrthoDB" id="10264376at2759"/>
<accession>A0A164ZH19</accession>
<keyword evidence="6" id="KW-1185">Reference proteome</keyword>
<feature type="region of interest" description="Disordered" evidence="4">
    <location>
        <begin position="1"/>
        <end position="69"/>
    </location>
</feature>
<dbReference type="InterPro" id="IPR036322">
    <property type="entry name" value="WD40_repeat_dom_sf"/>
</dbReference>
<dbReference type="AlphaFoldDB" id="A0A164ZH19"/>
<dbReference type="EMBL" id="KV407467">
    <property type="protein sequence ID" value="KZF19095.1"/>
    <property type="molecule type" value="Genomic_DNA"/>
</dbReference>
<evidence type="ECO:0000256" key="1">
    <source>
        <dbReference type="ARBA" id="ARBA00022574"/>
    </source>
</evidence>
<feature type="compositionally biased region" description="Basic and acidic residues" evidence="4">
    <location>
        <begin position="29"/>
        <end position="46"/>
    </location>
</feature>
<dbReference type="PROSITE" id="PS00678">
    <property type="entry name" value="WD_REPEATS_1"/>
    <property type="match status" value="1"/>
</dbReference>
<organism evidence="5 6">
    <name type="scientific">Xylona heveae (strain CBS 132557 / TC161)</name>
    <dbReference type="NCBI Taxonomy" id="1328760"/>
    <lineage>
        <taxon>Eukaryota</taxon>
        <taxon>Fungi</taxon>
        <taxon>Dikarya</taxon>
        <taxon>Ascomycota</taxon>
        <taxon>Pezizomycotina</taxon>
        <taxon>Xylonomycetes</taxon>
        <taxon>Xylonales</taxon>
        <taxon>Xylonaceae</taxon>
        <taxon>Xylona</taxon>
    </lineage>
</organism>
<feature type="region of interest" description="Disordered" evidence="4">
    <location>
        <begin position="429"/>
        <end position="450"/>
    </location>
</feature>
<feature type="repeat" description="WD" evidence="3">
    <location>
        <begin position="187"/>
        <end position="229"/>
    </location>
</feature>
<dbReference type="PANTHER" id="PTHR16017">
    <property type="entry name" value="GASTRULATION DEFECTIVE PROTEIN 1-RELATED"/>
    <property type="match status" value="1"/>
</dbReference>
<dbReference type="GO" id="GO:0005634">
    <property type="term" value="C:nucleus"/>
    <property type="evidence" value="ECO:0007669"/>
    <property type="project" value="EnsemblFungi"/>
</dbReference>
<evidence type="ECO:0000313" key="6">
    <source>
        <dbReference type="Proteomes" id="UP000076632"/>
    </source>
</evidence>
<dbReference type="PROSITE" id="PS50082">
    <property type="entry name" value="WD_REPEATS_2"/>
    <property type="match status" value="3"/>
</dbReference>
<dbReference type="Gene3D" id="2.130.10.10">
    <property type="entry name" value="YVTN repeat-like/Quinoprotein amine dehydrogenase"/>
    <property type="match status" value="2"/>
</dbReference>
<dbReference type="SMART" id="SM00320">
    <property type="entry name" value="WD40"/>
    <property type="match status" value="5"/>
</dbReference>
<dbReference type="InterPro" id="IPR001680">
    <property type="entry name" value="WD40_rpt"/>
</dbReference>
<feature type="repeat" description="WD" evidence="3">
    <location>
        <begin position="76"/>
        <end position="117"/>
    </location>
</feature>
<evidence type="ECO:0000256" key="2">
    <source>
        <dbReference type="ARBA" id="ARBA00022737"/>
    </source>
</evidence>
<name>A0A164ZH19_XYLHT</name>
<feature type="region of interest" description="Disordered" evidence="4">
    <location>
        <begin position="479"/>
        <end position="507"/>
    </location>
</feature>
<dbReference type="PANTHER" id="PTHR16017:SF0">
    <property type="entry name" value="WD REPEAT-CONTAINING PROTEIN 70"/>
    <property type="match status" value="1"/>
</dbReference>
<sequence length="572" mass="62029">MEDSSEEGLRSFLPASFGKQARTANIDAQIDRTKRQAEDESSRDQSARASSASSSDDDSESSDEDDEFPVSHELVLKTHERAVTTVTVDPSGSRLISGSTDCTLKLHDFASMTPTTIRAFRSVDPTASKTSAASETHPINHIAFNPLSPSHMLVIPALPQAKILNRDGEVISEFVKGDMYLRDMNNTKGHISEITTGTWHPTEKELCVTAGTDSTLRIWDINNKRSQKEVIVYKSKVAGQAGRTRMTAVAWGSPLQGGQNVLVSAALDGTLVMWGGNGPFTRPSAEIRDAHVKNTWTGGIDISADGRLVVTRGGDDTIKLWDTRKFKTPITVASHPSTSSQYPSSNIQFSPSSANVITGSASGHLHILNPATLKPELVTPVTPGSPLITVLWHEKLNQIITGSANAETHVLYNPNTSSRGAALVMSKAPKRRHIDDDPTLTTDLSQGISGDSIVTPGGMMAGRNTAATSFAARHPTIGLTASGRSRDPRRPHLPAQTPFAKSQPDEKHIQEHIPLSSMRDEDPREALLKYAEKAEKDPLFTNAWKQTQPKTIYADISDDEADEGPDKKRPRT</sequence>
<evidence type="ECO:0000256" key="3">
    <source>
        <dbReference type="PROSITE-ProRule" id="PRU00221"/>
    </source>
</evidence>
<feature type="compositionally biased region" description="Acidic residues" evidence="4">
    <location>
        <begin position="55"/>
        <end position="68"/>
    </location>
</feature>
<feature type="repeat" description="WD" evidence="3">
    <location>
        <begin position="300"/>
        <end position="331"/>
    </location>
</feature>
<dbReference type="InParanoid" id="A0A164ZH19"/>
<dbReference type="Proteomes" id="UP000076632">
    <property type="component" value="Unassembled WGS sequence"/>
</dbReference>
<dbReference type="SUPFAM" id="SSF50978">
    <property type="entry name" value="WD40 repeat-like"/>
    <property type="match status" value="1"/>
</dbReference>
<keyword evidence="1 3" id="KW-0853">WD repeat</keyword>
<dbReference type="Pfam" id="PF00400">
    <property type="entry name" value="WD40"/>
    <property type="match status" value="3"/>
</dbReference>
<dbReference type="GeneID" id="28900659"/>
<reference evidence="5 6" key="1">
    <citation type="journal article" date="2016" name="Fungal Biol.">
        <title>The genome of Xylona heveae provides a window into fungal endophytism.</title>
        <authorList>
            <person name="Gazis R."/>
            <person name="Kuo A."/>
            <person name="Riley R."/>
            <person name="LaButti K."/>
            <person name="Lipzen A."/>
            <person name="Lin J."/>
            <person name="Amirebrahimi M."/>
            <person name="Hesse C.N."/>
            <person name="Spatafora J.W."/>
            <person name="Henrissat B."/>
            <person name="Hainaut M."/>
            <person name="Grigoriev I.V."/>
            <person name="Hibbett D.S."/>
        </authorList>
    </citation>
    <scope>NUCLEOTIDE SEQUENCE [LARGE SCALE GENOMIC DNA]</scope>
    <source>
        <strain evidence="5 6">TC161</strain>
    </source>
</reference>